<name>A0A2P2ML42_RHIMU</name>
<keyword evidence="1" id="KW-0472">Membrane</keyword>
<feature type="transmembrane region" description="Helical" evidence="1">
    <location>
        <begin position="21"/>
        <end position="41"/>
    </location>
</feature>
<dbReference type="AlphaFoldDB" id="A0A2P2ML42"/>
<evidence type="ECO:0000256" key="1">
    <source>
        <dbReference type="SAM" id="Phobius"/>
    </source>
</evidence>
<sequence>MTKRKVCSNLTYNDSIEKERLGKLFCLFFFFLVFLLSQLGMEEERIS</sequence>
<evidence type="ECO:0000313" key="2">
    <source>
        <dbReference type="EMBL" id="MBX30920.1"/>
    </source>
</evidence>
<dbReference type="EMBL" id="GGEC01050436">
    <property type="protein sequence ID" value="MBX30920.1"/>
    <property type="molecule type" value="Transcribed_RNA"/>
</dbReference>
<proteinExistence type="predicted"/>
<protein>
    <submittedName>
        <fullName evidence="2">Trafficking protein particle complex subunit 8</fullName>
    </submittedName>
</protein>
<organism evidence="2">
    <name type="scientific">Rhizophora mucronata</name>
    <name type="common">Asiatic mangrove</name>
    <dbReference type="NCBI Taxonomy" id="61149"/>
    <lineage>
        <taxon>Eukaryota</taxon>
        <taxon>Viridiplantae</taxon>
        <taxon>Streptophyta</taxon>
        <taxon>Embryophyta</taxon>
        <taxon>Tracheophyta</taxon>
        <taxon>Spermatophyta</taxon>
        <taxon>Magnoliopsida</taxon>
        <taxon>eudicotyledons</taxon>
        <taxon>Gunneridae</taxon>
        <taxon>Pentapetalae</taxon>
        <taxon>rosids</taxon>
        <taxon>fabids</taxon>
        <taxon>Malpighiales</taxon>
        <taxon>Rhizophoraceae</taxon>
        <taxon>Rhizophora</taxon>
    </lineage>
</organism>
<reference evidence="2" key="1">
    <citation type="submission" date="2018-02" db="EMBL/GenBank/DDBJ databases">
        <title>Rhizophora mucronata_Transcriptome.</title>
        <authorList>
            <person name="Meera S.P."/>
            <person name="Sreeshan A."/>
            <person name="Augustine A."/>
        </authorList>
    </citation>
    <scope>NUCLEOTIDE SEQUENCE</scope>
    <source>
        <tissue evidence="2">Leaf</tissue>
    </source>
</reference>
<accession>A0A2P2ML42</accession>
<keyword evidence="1" id="KW-1133">Transmembrane helix</keyword>
<keyword evidence="1" id="KW-0812">Transmembrane</keyword>